<evidence type="ECO:0000256" key="3">
    <source>
        <dbReference type="ARBA" id="ARBA00022692"/>
    </source>
</evidence>
<dbReference type="RefSeq" id="WP_184291146.1">
    <property type="nucleotide sequence ID" value="NZ_JACHJO010000006.1"/>
</dbReference>
<keyword evidence="4 6" id="KW-1133">Transmembrane helix</keyword>
<dbReference type="AlphaFoldDB" id="A0A841IND0"/>
<feature type="transmembrane region" description="Helical" evidence="6">
    <location>
        <begin position="87"/>
        <end position="108"/>
    </location>
</feature>
<feature type="transmembrane region" description="Helical" evidence="6">
    <location>
        <begin position="120"/>
        <end position="140"/>
    </location>
</feature>
<reference evidence="7 8" key="1">
    <citation type="submission" date="2020-08" db="EMBL/GenBank/DDBJ databases">
        <title>Genomic Encyclopedia of Type Strains, Phase III (KMG-III): the genomes of soil and plant-associated and newly described type strains.</title>
        <authorList>
            <person name="Whitman W."/>
        </authorList>
    </citation>
    <scope>NUCLEOTIDE SEQUENCE [LARGE SCALE GENOMIC DNA]</scope>
    <source>
        <strain evidence="7 8">CECT 8712</strain>
    </source>
</reference>
<evidence type="ECO:0000256" key="2">
    <source>
        <dbReference type="ARBA" id="ARBA00007375"/>
    </source>
</evidence>
<dbReference type="Pfam" id="PF07947">
    <property type="entry name" value="YhhN"/>
    <property type="match status" value="1"/>
</dbReference>
<feature type="transmembrane region" description="Helical" evidence="6">
    <location>
        <begin position="170"/>
        <end position="190"/>
    </location>
</feature>
<comment type="subcellular location">
    <subcellularLocation>
        <location evidence="1">Membrane</location>
        <topology evidence="1">Multi-pass membrane protein</topology>
    </subcellularLocation>
</comment>
<keyword evidence="5 6" id="KW-0472">Membrane</keyword>
<evidence type="ECO:0000256" key="5">
    <source>
        <dbReference type="ARBA" id="ARBA00023136"/>
    </source>
</evidence>
<proteinExistence type="inferred from homology"/>
<dbReference type="EMBL" id="JACHJO010000006">
    <property type="protein sequence ID" value="MBB6120247.1"/>
    <property type="molecule type" value="Genomic_DNA"/>
</dbReference>
<comment type="caution">
    <text evidence="7">The sequence shown here is derived from an EMBL/GenBank/DDBJ whole genome shotgun (WGS) entry which is preliminary data.</text>
</comment>
<keyword evidence="3 6" id="KW-0812">Transmembrane</keyword>
<dbReference type="GO" id="GO:0016020">
    <property type="term" value="C:membrane"/>
    <property type="evidence" value="ECO:0007669"/>
    <property type="project" value="UniProtKB-SubCell"/>
</dbReference>
<name>A0A841IND0_9ACTN</name>
<sequence length="241" mass="25430">MIPPRTLPRVLFVLFVAVTALHLAVLLLGAQPWDRPTQALLMPVLAAFLLSAVPAPRGRLTGLVLVALGFSWLGDTAPEFAPGNSGFLVMVGFFLVAQVFYIAAFWPLRAESVLYRRRMLLLPYLAAVAALVVLCAPGAGSLLVPVLVYGLLLGAMAVLSTGVHPWAAAGGALFLISDGLIALRAFAPGFDPPLGGFWVMLTYTAAQALLVLGLLARLRGRTAGIAMLTPTRGRPPGEPTR</sequence>
<accession>A0A841IND0</accession>
<evidence type="ECO:0000256" key="4">
    <source>
        <dbReference type="ARBA" id="ARBA00022989"/>
    </source>
</evidence>
<evidence type="ECO:0000313" key="8">
    <source>
        <dbReference type="Proteomes" id="UP000536604"/>
    </source>
</evidence>
<evidence type="ECO:0000256" key="1">
    <source>
        <dbReference type="ARBA" id="ARBA00004141"/>
    </source>
</evidence>
<dbReference type="PANTHER" id="PTHR31885:SF6">
    <property type="entry name" value="GH04784P"/>
    <property type="match status" value="1"/>
</dbReference>
<organism evidence="7 8">
    <name type="scientific">Nocardiopsis algeriensis</name>
    <dbReference type="NCBI Taxonomy" id="1478215"/>
    <lineage>
        <taxon>Bacteria</taxon>
        <taxon>Bacillati</taxon>
        <taxon>Actinomycetota</taxon>
        <taxon>Actinomycetes</taxon>
        <taxon>Streptosporangiales</taxon>
        <taxon>Nocardiopsidaceae</taxon>
        <taxon>Nocardiopsis</taxon>
    </lineage>
</organism>
<evidence type="ECO:0000256" key="6">
    <source>
        <dbReference type="SAM" id="Phobius"/>
    </source>
</evidence>
<feature type="transmembrane region" description="Helical" evidence="6">
    <location>
        <begin position="196"/>
        <end position="218"/>
    </location>
</feature>
<dbReference type="PANTHER" id="PTHR31885">
    <property type="entry name" value="GH04784P"/>
    <property type="match status" value="1"/>
</dbReference>
<dbReference type="InterPro" id="IPR012506">
    <property type="entry name" value="TMEM86B-like"/>
</dbReference>
<dbReference type="GO" id="GO:0016787">
    <property type="term" value="F:hydrolase activity"/>
    <property type="evidence" value="ECO:0007669"/>
    <property type="project" value="TreeGrafter"/>
</dbReference>
<feature type="transmembrane region" description="Helical" evidence="6">
    <location>
        <begin position="146"/>
        <end position="163"/>
    </location>
</feature>
<dbReference type="Proteomes" id="UP000536604">
    <property type="component" value="Unassembled WGS sequence"/>
</dbReference>
<keyword evidence="8" id="KW-1185">Reference proteome</keyword>
<protein>
    <submittedName>
        <fullName evidence="7">Putative membrane protein YhhN</fullName>
    </submittedName>
</protein>
<comment type="similarity">
    <text evidence="2">Belongs to the TMEM86 family.</text>
</comment>
<evidence type="ECO:0000313" key="7">
    <source>
        <dbReference type="EMBL" id="MBB6120247.1"/>
    </source>
</evidence>
<gene>
    <name evidence="7" type="ORF">FHS13_002199</name>
</gene>